<evidence type="ECO:0000313" key="2">
    <source>
        <dbReference type="EMBL" id="KAK1741869.1"/>
    </source>
</evidence>
<name>A0AAD9DDC5_9STRA</name>
<organism evidence="2 3">
    <name type="scientific">Skeletonema marinoi</name>
    <dbReference type="NCBI Taxonomy" id="267567"/>
    <lineage>
        <taxon>Eukaryota</taxon>
        <taxon>Sar</taxon>
        <taxon>Stramenopiles</taxon>
        <taxon>Ochrophyta</taxon>
        <taxon>Bacillariophyta</taxon>
        <taxon>Coscinodiscophyceae</taxon>
        <taxon>Thalassiosirophycidae</taxon>
        <taxon>Thalassiosirales</taxon>
        <taxon>Skeletonemataceae</taxon>
        <taxon>Skeletonema</taxon>
        <taxon>Skeletonema marinoi-dohrnii complex</taxon>
    </lineage>
</organism>
<evidence type="ECO:0000256" key="1">
    <source>
        <dbReference type="SAM" id="MobiDB-lite"/>
    </source>
</evidence>
<reference evidence="2" key="1">
    <citation type="submission" date="2023-06" db="EMBL/GenBank/DDBJ databases">
        <title>Survivors Of The Sea: Transcriptome response of Skeletonema marinoi to long-term dormancy.</title>
        <authorList>
            <person name="Pinder M.I.M."/>
            <person name="Kourtchenko O."/>
            <person name="Robertson E.K."/>
            <person name="Larsson T."/>
            <person name="Maumus F."/>
            <person name="Osuna-Cruz C.M."/>
            <person name="Vancaester E."/>
            <person name="Stenow R."/>
            <person name="Vandepoele K."/>
            <person name="Ploug H."/>
            <person name="Bruchert V."/>
            <person name="Godhe A."/>
            <person name="Topel M."/>
        </authorList>
    </citation>
    <scope>NUCLEOTIDE SEQUENCE</scope>
    <source>
        <strain evidence="2">R05AC</strain>
    </source>
</reference>
<dbReference type="EMBL" id="JATAAI010000012">
    <property type="protein sequence ID" value="KAK1741869.1"/>
    <property type="molecule type" value="Genomic_DNA"/>
</dbReference>
<dbReference type="AlphaFoldDB" id="A0AAD9DDC5"/>
<evidence type="ECO:0000313" key="3">
    <source>
        <dbReference type="Proteomes" id="UP001224775"/>
    </source>
</evidence>
<keyword evidence="3" id="KW-1185">Reference proteome</keyword>
<feature type="region of interest" description="Disordered" evidence="1">
    <location>
        <begin position="112"/>
        <end position="219"/>
    </location>
</feature>
<sequence length="306" mass="29988">MKGLCYLQGGVCPIQKYDESKSYKRGDEVAVEVNKLLHECINSNKCNDNVPGGANLDDGWKLFGGCKAGENCNAKEFDTSKATNDEYNGGDEVFTKIGSNYGTIGTTGGSGGAGGFGGNNEGGTGGSGGGGGFGENNDSGTGGSGGGGGFGENNGGGTGGTSGGGFGGNSDGGTGGTSSGGFGGNSDGGIESASGGGNFGESQGGSGTGSGAGSEENGVENGGSFKLVYQCSNKEKCNDTRPSGPSAEGWDLVGTCRADEVCAPQFADSDEYNLGDKAAVSVDKLLHECIDKNTCNDCVPGTKAGN</sequence>
<accession>A0AAD9DDC5</accession>
<feature type="compositionally biased region" description="Gly residues" evidence="1">
    <location>
        <begin position="194"/>
        <end position="212"/>
    </location>
</feature>
<gene>
    <name evidence="2" type="ORF">QTG54_007442</name>
</gene>
<protein>
    <submittedName>
        <fullName evidence="2">Uncharacterized protein</fullName>
    </submittedName>
</protein>
<feature type="compositionally biased region" description="Gly residues" evidence="1">
    <location>
        <begin position="112"/>
        <end position="187"/>
    </location>
</feature>
<proteinExistence type="predicted"/>
<comment type="caution">
    <text evidence="2">The sequence shown here is derived from an EMBL/GenBank/DDBJ whole genome shotgun (WGS) entry which is preliminary data.</text>
</comment>
<dbReference type="Proteomes" id="UP001224775">
    <property type="component" value="Unassembled WGS sequence"/>
</dbReference>